<dbReference type="EMBL" id="JBHSPX010000004">
    <property type="protein sequence ID" value="MFC6064084.1"/>
    <property type="molecule type" value="Genomic_DNA"/>
</dbReference>
<dbReference type="InterPro" id="IPR015421">
    <property type="entry name" value="PyrdxlP-dep_Trfase_major"/>
</dbReference>
<evidence type="ECO:0000256" key="2">
    <source>
        <dbReference type="ARBA" id="ARBA00007441"/>
    </source>
</evidence>
<comment type="similarity">
    <text evidence="2 6">Belongs to the class-I pyridoxal-phosphate-dependent aminotransferase family.</text>
</comment>
<dbReference type="PANTHER" id="PTHR46383">
    <property type="entry name" value="ASPARTATE AMINOTRANSFERASE"/>
    <property type="match status" value="1"/>
</dbReference>
<evidence type="ECO:0000313" key="8">
    <source>
        <dbReference type="EMBL" id="MFC6064084.1"/>
    </source>
</evidence>
<dbReference type="GO" id="GO:0008483">
    <property type="term" value="F:transaminase activity"/>
    <property type="evidence" value="ECO:0007669"/>
    <property type="project" value="UniProtKB-KW"/>
</dbReference>
<keyword evidence="3 6" id="KW-0032">Aminotransferase</keyword>
<comment type="cofactor">
    <cofactor evidence="1 6">
        <name>pyridoxal 5'-phosphate</name>
        <dbReference type="ChEBI" id="CHEBI:597326"/>
    </cofactor>
</comment>
<dbReference type="Gene3D" id="3.40.640.10">
    <property type="entry name" value="Type I PLP-dependent aspartate aminotransferase-like (Major domain)"/>
    <property type="match status" value="1"/>
</dbReference>
<dbReference type="InterPro" id="IPR050596">
    <property type="entry name" value="AspAT/PAT-like"/>
</dbReference>
<dbReference type="RefSeq" id="WP_245659234.1">
    <property type="nucleotide sequence ID" value="NZ_JBHSPX010000004.1"/>
</dbReference>
<dbReference type="PANTHER" id="PTHR46383:SF1">
    <property type="entry name" value="ASPARTATE AMINOTRANSFERASE"/>
    <property type="match status" value="1"/>
</dbReference>
<evidence type="ECO:0000259" key="7">
    <source>
        <dbReference type="Pfam" id="PF00155"/>
    </source>
</evidence>
<name>A0ABW1MJX4_9ACTN</name>
<gene>
    <name evidence="8" type="ORF">ACFP4F_16215</name>
</gene>
<dbReference type="PRINTS" id="PR00753">
    <property type="entry name" value="ACCSYNTHASE"/>
</dbReference>
<organism evidence="8 9">
    <name type="scientific">Streptomyces ochraceiscleroticus</name>
    <dbReference type="NCBI Taxonomy" id="47761"/>
    <lineage>
        <taxon>Bacteria</taxon>
        <taxon>Bacillati</taxon>
        <taxon>Actinomycetota</taxon>
        <taxon>Actinomycetes</taxon>
        <taxon>Kitasatosporales</taxon>
        <taxon>Streptomycetaceae</taxon>
        <taxon>Streptomyces</taxon>
    </lineage>
</organism>
<evidence type="ECO:0000256" key="6">
    <source>
        <dbReference type="RuleBase" id="RU000481"/>
    </source>
</evidence>
<dbReference type="CDD" id="cd00609">
    <property type="entry name" value="AAT_like"/>
    <property type="match status" value="1"/>
</dbReference>
<accession>A0ABW1MJX4</accession>
<evidence type="ECO:0000256" key="5">
    <source>
        <dbReference type="ARBA" id="ARBA00022898"/>
    </source>
</evidence>
<evidence type="ECO:0000256" key="4">
    <source>
        <dbReference type="ARBA" id="ARBA00022679"/>
    </source>
</evidence>
<dbReference type="SUPFAM" id="SSF53383">
    <property type="entry name" value="PLP-dependent transferases"/>
    <property type="match status" value="1"/>
</dbReference>
<feature type="domain" description="Aminotransferase class I/classII large" evidence="7">
    <location>
        <begin position="44"/>
        <end position="403"/>
    </location>
</feature>
<protein>
    <recommendedName>
        <fullName evidence="6">Aminotransferase</fullName>
        <ecNumber evidence="6">2.6.1.-</ecNumber>
    </recommendedName>
</protein>
<dbReference type="Gene3D" id="3.90.1150.10">
    <property type="entry name" value="Aspartate Aminotransferase, domain 1"/>
    <property type="match status" value="1"/>
</dbReference>
<sequence length="414" mass="43566">MNSPTAARMDRSSIRLAHRATQVPPSATAALDAHAKSLIADGVDVINLTSGEPSFPTVEPAARAAVSAITEDFTRYTAAAGIPELRAAVATYLNRHNTAYEAANVVVSAGAKQALQYAFTVLLEPGDEVLIPAPYWVSYPHLVSLAGGRPIEVHPAPGNGLKITPEQVRAALTPRTRVLLLNSPANPSGVVYSHDELSELAALAVEYDLTIVSDEICDHWVYGDAEFTSVAALSPDVAQRTITIGGVSKTFAMTGWRIGWTAAPVEVAKAIAAVQSHTASAPSSISQRAALGALTTDLDAELAKRRDELDERRKTTLQAIADIPGLSLDADPQGAFFVFANVSGTYGLQTEGRTIRTAADFAELLLSQANVAVVPGADFAAPDHVRISYTVPADRLAEALSRIARFTAALSPAA</sequence>
<dbReference type="PROSITE" id="PS00105">
    <property type="entry name" value="AA_TRANSFER_CLASS_1"/>
    <property type="match status" value="1"/>
</dbReference>
<keyword evidence="5" id="KW-0663">Pyridoxal phosphate</keyword>
<dbReference type="Proteomes" id="UP001596139">
    <property type="component" value="Unassembled WGS sequence"/>
</dbReference>
<dbReference type="InterPro" id="IPR015422">
    <property type="entry name" value="PyrdxlP-dep_Trfase_small"/>
</dbReference>
<dbReference type="EC" id="2.6.1.-" evidence="6"/>
<evidence type="ECO:0000256" key="1">
    <source>
        <dbReference type="ARBA" id="ARBA00001933"/>
    </source>
</evidence>
<dbReference type="InterPro" id="IPR015424">
    <property type="entry name" value="PyrdxlP-dep_Trfase"/>
</dbReference>
<comment type="caution">
    <text evidence="8">The sequence shown here is derived from an EMBL/GenBank/DDBJ whole genome shotgun (WGS) entry which is preliminary data.</text>
</comment>
<evidence type="ECO:0000256" key="3">
    <source>
        <dbReference type="ARBA" id="ARBA00022576"/>
    </source>
</evidence>
<dbReference type="Pfam" id="PF00155">
    <property type="entry name" value="Aminotran_1_2"/>
    <property type="match status" value="1"/>
</dbReference>
<dbReference type="InterPro" id="IPR004838">
    <property type="entry name" value="NHTrfase_class1_PyrdxlP-BS"/>
</dbReference>
<reference evidence="9" key="1">
    <citation type="journal article" date="2019" name="Int. J. Syst. Evol. Microbiol.">
        <title>The Global Catalogue of Microorganisms (GCM) 10K type strain sequencing project: providing services to taxonomists for standard genome sequencing and annotation.</title>
        <authorList>
            <consortium name="The Broad Institute Genomics Platform"/>
            <consortium name="The Broad Institute Genome Sequencing Center for Infectious Disease"/>
            <person name="Wu L."/>
            <person name="Ma J."/>
        </authorList>
    </citation>
    <scope>NUCLEOTIDE SEQUENCE [LARGE SCALE GENOMIC DNA]</scope>
    <source>
        <strain evidence="9">CGMCC 1.15180</strain>
    </source>
</reference>
<keyword evidence="9" id="KW-1185">Reference proteome</keyword>
<keyword evidence="4 6" id="KW-0808">Transferase</keyword>
<proteinExistence type="inferred from homology"/>
<evidence type="ECO:0000313" key="9">
    <source>
        <dbReference type="Proteomes" id="UP001596139"/>
    </source>
</evidence>
<dbReference type="InterPro" id="IPR004839">
    <property type="entry name" value="Aminotransferase_I/II_large"/>
</dbReference>